<accession>A0A0D2DW14</accession>
<protein>
    <submittedName>
        <fullName evidence="2">Uncharacterized protein</fullName>
    </submittedName>
</protein>
<gene>
    <name evidence="2" type="ORF">PV06_02449</name>
</gene>
<evidence type="ECO:0000256" key="1">
    <source>
        <dbReference type="SAM" id="MobiDB-lite"/>
    </source>
</evidence>
<evidence type="ECO:0000313" key="2">
    <source>
        <dbReference type="EMBL" id="KIW46815.1"/>
    </source>
</evidence>
<name>A0A0D2DW14_9EURO</name>
<organism evidence="2 3">
    <name type="scientific">Exophiala oligosperma</name>
    <dbReference type="NCBI Taxonomy" id="215243"/>
    <lineage>
        <taxon>Eukaryota</taxon>
        <taxon>Fungi</taxon>
        <taxon>Dikarya</taxon>
        <taxon>Ascomycota</taxon>
        <taxon>Pezizomycotina</taxon>
        <taxon>Eurotiomycetes</taxon>
        <taxon>Chaetothyriomycetidae</taxon>
        <taxon>Chaetothyriales</taxon>
        <taxon>Herpotrichiellaceae</taxon>
        <taxon>Exophiala</taxon>
    </lineage>
</organism>
<feature type="region of interest" description="Disordered" evidence="1">
    <location>
        <begin position="1"/>
        <end position="141"/>
    </location>
</feature>
<evidence type="ECO:0000313" key="3">
    <source>
        <dbReference type="Proteomes" id="UP000053342"/>
    </source>
</evidence>
<keyword evidence="3" id="KW-1185">Reference proteome</keyword>
<feature type="compositionally biased region" description="Low complexity" evidence="1">
    <location>
        <begin position="36"/>
        <end position="46"/>
    </location>
</feature>
<dbReference type="AlphaFoldDB" id="A0A0D2DW14"/>
<dbReference type="OrthoDB" id="5377039at2759"/>
<feature type="compositionally biased region" description="Polar residues" evidence="1">
    <location>
        <begin position="67"/>
        <end position="87"/>
    </location>
</feature>
<dbReference type="VEuPathDB" id="FungiDB:PV06_02449"/>
<dbReference type="EMBL" id="KN847333">
    <property type="protein sequence ID" value="KIW46815.1"/>
    <property type="molecule type" value="Genomic_DNA"/>
</dbReference>
<reference evidence="2 3" key="1">
    <citation type="submission" date="2015-01" db="EMBL/GenBank/DDBJ databases">
        <title>The Genome Sequence of Exophiala oligosperma CBS72588.</title>
        <authorList>
            <consortium name="The Broad Institute Genomics Platform"/>
            <person name="Cuomo C."/>
            <person name="de Hoog S."/>
            <person name="Gorbushina A."/>
            <person name="Stielow B."/>
            <person name="Teixiera M."/>
            <person name="Abouelleil A."/>
            <person name="Chapman S.B."/>
            <person name="Priest M."/>
            <person name="Young S.K."/>
            <person name="Wortman J."/>
            <person name="Nusbaum C."/>
            <person name="Birren B."/>
        </authorList>
    </citation>
    <scope>NUCLEOTIDE SEQUENCE [LARGE SCALE GENOMIC DNA]</scope>
    <source>
        <strain evidence="2 3">CBS 72588</strain>
    </source>
</reference>
<dbReference type="HOGENOM" id="CLU_1555270_0_0_1"/>
<feature type="compositionally biased region" description="Low complexity" evidence="1">
    <location>
        <begin position="94"/>
        <end position="105"/>
    </location>
</feature>
<feature type="compositionally biased region" description="Low complexity" evidence="1">
    <location>
        <begin position="8"/>
        <end position="17"/>
    </location>
</feature>
<dbReference type="GeneID" id="27354523"/>
<dbReference type="Proteomes" id="UP000053342">
    <property type="component" value="Unassembled WGS sequence"/>
</dbReference>
<feature type="compositionally biased region" description="Polar residues" evidence="1">
    <location>
        <begin position="112"/>
        <end position="123"/>
    </location>
</feature>
<dbReference type="RefSeq" id="XP_016267031.1">
    <property type="nucleotide sequence ID" value="XM_016403134.1"/>
</dbReference>
<proteinExistence type="predicted"/>
<sequence>MDMDETMTTSTSSSSSSPPAPSQPDNNNDDDLFPQTSASAPNAAPRTPNPPPNEHLNASAPGELSPPRSQGHANDDQQPIFNNGANTSSRRLRSGVGSSTNGTGNRIPGITSVANATTTSGTASFVEDSREEGPGWGWKNKKAQEEMSRAWDNVVDRDFSLKEYGDIMMLANQGR</sequence>